<reference evidence="1" key="1">
    <citation type="submission" date="2019-12" db="EMBL/GenBank/DDBJ databases">
        <title>An insight into the sialome of adult female Ixodes ricinus ticks feeding for 6 days.</title>
        <authorList>
            <person name="Perner J."/>
            <person name="Ribeiro J.M.C."/>
        </authorList>
    </citation>
    <scope>NUCLEOTIDE SEQUENCE</scope>
    <source>
        <strain evidence="1">Semi-engorged</strain>
        <tissue evidence="1">Salivary glands</tissue>
    </source>
</reference>
<dbReference type="AlphaFoldDB" id="A0A6B0ULP5"/>
<protein>
    <submittedName>
        <fullName evidence="1">Putative secreted protein</fullName>
    </submittedName>
</protein>
<name>A0A6B0ULP5_IXORI</name>
<dbReference type="EMBL" id="GIFC01008431">
    <property type="protein sequence ID" value="MXU90514.1"/>
    <property type="molecule type" value="Transcribed_RNA"/>
</dbReference>
<sequence>MAAWSIAATCTLPDTFGLMLGLVSGLRLSHLLLNLEALTGSSLVLCPQSNPVQGLNWICRLLPLHRAARCTSGEQSLCSALSRVYCLFVCPQVFKSLLRALDGVSGSFFLTGFAF</sequence>
<proteinExistence type="predicted"/>
<organism evidence="1">
    <name type="scientific">Ixodes ricinus</name>
    <name type="common">Common tick</name>
    <name type="synonym">Acarus ricinus</name>
    <dbReference type="NCBI Taxonomy" id="34613"/>
    <lineage>
        <taxon>Eukaryota</taxon>
        <taxon>Metazoa</taxon>
        <taxon>Ecdysozoa</taxon>
        <taxon>Arthropoda</taxon>
        <taxon>Chelicerata</taxon>
        <taxon>Arachnida</taxon>
        <taxon>Acari</taxon>
        <taxon>Parasitiformes</taxon>
        <taxon>Ixodida</taxon>
        <taxon>Ixodoidea</taxon>
        <taxon>Ixodidae</taxon>
        <taxon>Ixodinae</taxon>
        <taxon>Ixodes</taxon>
    </lineage>
</organism>
<accession>A0A6B0ULP5</accession>
<evidence type="ECO:0000313" key="1">
    <source>
        <dbReference type="EMBL" id="MXU90514.1"/>
    </source>
</evidence>